<reference evidence="2" key="1">
    <citation type="submission" date="2020-10" db="EMBL/GenBank/DDBJ databases">
        <title>Feather gene expression reveals the developmental basis of iridescence in African starlings.</title>
        <authorList>
            <person name="Rubenstein D.R."/>
        </authorList>
    </citation>
    <scope>NUCLEOTIDE SEQUENCE</scope>
    <source>
        <strain evidence="2">SS15</strain>
        <tissue evidence="2">Liver</tissue>
    </source>
</reference>
<keyword evidence="4" id="KW-1185">Reference proteome</keyword>
<proteinExistence type="predicted"/>
<evidence type="ECO:0000313" key="2">
    <source>
        <dbReference type="EMBL" id="KAG0114909.1"/>
    </source>
</evidence>
<dbReference type="Proteomes" id="UP000618051">
    <property type="component" value="Unassembled WGS sequence"/>
</dbReference>
<reference evidence="3 4" key="2">
    <citation type="journal article" date="2021" name="J. Hered.">
        <title>Feather Gene Expression Elucidates the Developmental Basis of Plumage Iridescence in African Starlings.</title>
        <authorList>
            <person name="Rubenstein D.R."/>
            <person name="Corvelo A."/>
            <person name="MacManes M.D."/>
            <person name="Maia R."/>
            <person name="Narzisi G."/>
            <person name="Rousaki A."/>
            <person name="Vandenabeele P."/>
            <person name="Shawkey M.D."/>
            <person name="Solomon J."/>
        </authorList>
    </citation>
    <scope>NUCLEOTIDE SEQUENCE [LARGE SCALE GENOMIC DNA]</scope>
    <source>
        <strain evidence="3">SS15</strain>
    </source>
</reference>
<feature type="compositionally biased region" description="Basic and acidic residues" evidence="1">
    <location>
        <begin position="18"/>
        <end position="40"/>
    </location>
</feature>
<accession>A0A835NGS3</accession>
<dbReference type="AlphaFoldDB" id="A0A835NGS3"/>
<comment type="caution">
    <text evidence="2">The sequence shown here is derived from an EMBL/GenBank/DDBJ whole genome shotgun (WGS) entry which is preliminary data.</text>
</comment>
<organism evidence="2">
    <name type="scientific">Lamprotornis superbus</name>
    <dbReference type="NCBI Taxonomy" id="245042"/>
    <lineage>
        <taxon>Eukaryota</taxon>
        <taxon>Metazoa</taxon>
        <taxon>Chordata</taxon>
        <taxon>Craniata</taxon>
        <taxon>Vertebrata</taxon>
        <taxon>Euteleostomi</taxon>
        <taxon>Archelosauria</taxon>
        <taxon>Archosauria</taxon>
        <taxon>Dinosauria</taxon>
        <taxon>Saurischia</taxon>
        <taxon>Theropoda</taxon>
        <taxon>Coelurosauria</taxon>
        <taxon>Aves</taxon>
        <taxon>Neognathae</taxon>
        <taxon>Neoaves</taxon>
        <taxon>Telluraves</taxon>
        <taxon>Australaves</taxon>
        <taxon>Passeriformes</taxon>
        <taxon>Sturnidae</taxon>
        <taxon>Lamprotornis</taxon>
    </lineage>
</organism>
<evidence type="ECO:0000313" key="4">
    <source>
        <dbReference type="Proteomes" id="UP000618051"/>
    </source>
</evidence>
<dbReference type="EMBL" id="JADDUC020000004">
    <property type="protein sequence ID" value="KAI1239655.1"/>
    <property type="molecule type" value="Genomic_DNA"/>
</dbReference>
<evidence type="ECO:0000256" key="1">
    <source>
        <dbReference type="SAM" id="MobiDB-lite"/>
    </source>
</evidence>
<dbReference type="EMBL" id="JADDUC010000250">
    <property type="protein sequence ID" value="KAG0114909.1"/>
    <property type="molecule type" value="Genomic_DNA"/>
</dbReference>
<protein>
    <submittedName>
        <fullName evidence="2">Uncharacterized protein</fullName>
    </submittedName>
</protein>
<reference evidence="3" key="3">
    <citation type="submission" date="2022-01" db="EMBL/GenBank/DDBJ databases">
        <authorList>
            <person name="Rubenstein D.R."/>
        </authorList>
    </citation>
    <scope>NUCLEOTIDE SEQUENCE</scope>
    <source>
        <strain evidence="3">SS15</strain>
        <tissue evidence="3">Liver</tissue>
    </source>
</reference>
<feature type="region of interest" description="Disordered" evidence="1">
    <location>
        <begin position="207"/>
        <end position="228"/>
    </location>
</feature>
<evidence type="ECO:0000313" key="3">
    <source>
        <dbReference type="EMBL" id="KAI1239655.1"/>
    </source>
</evidence>
<sequence>MECTRITAIMVTAFFQHGDKKASEASSEAGEKKAGVEEVGKPGVSAAARRSKQVLMSASRPKQRQVEQLLLLSDSSVTAVPVGAPWSGQLQIPPQEEQEGFAPCGSVWEPQPAALGALPMLCWVGTQHSGLPRAWLGQQLPEATATAPVPGAAASLQETGATRLPICSCGTFCCLKQRVENGNSWLEKLQPNAHIPDLFISSSWKRMDGKPPSNSRASRPFGQLLCKD</sequence>
<gene>
    <name evidence="3" type="ORF">IHE44_0011079</name>
    <name evidence="2" type="ORF">IHE44_006968</name>
</gene>
<feature type="region of interest" description="Disordered" evidence="1">
    <location>
        <begin position="18"/>
        <end position="59"/>
    </location>
</feature>
<name>A0A835NGS3_9PASS</name>